<keyword evidence="3" id="KW-0732">Signal</keyword>
<feature type="transmembrane region" description="Helical" evidence="2">
    <location>
        <begin position="267"/>
        <end position="291"/>
    </location>
</feature>
<gene>
    <name evidence="4" type="ORF">CMC5_060540</name>
</gene>
<feature type="signal peptide" evidence="3">
    <location>
        <begin position="1"/>
        <end position="25"/>
    </location>
</feature>
<evidence type="ECO:0000313" key="4">
    <source>
        <dbReference type="EMBL" id="AKT41843.1"/>
    </source>
</evidence>
<organism evidence="4 5">
    <name type="scientific">Chondromyces crocatus</name>
    <dbReference type="NCBI Taxonomy" id="52"/>
    <lineage>
        <taxon>Bacteria</taxon>
        <taxon>Pseudomonadati</taxon>
        <taxon>Myxococcota</taxon>
        <taxon>Polyangia</taxon>
        <taxon>Polyangiales</taxon>
        <taxon>Polyangiaceae</taxon>
        <taxon>Chondromyces</taxon>
    </lineage>
</organism>
<accession>A0A0K1EMI0</accession>
<keyword evidence="5" id="KW-1185">Reference proteome</keyword>
<dbReference type="Gene3D" id="1.25.40.10">
    <property type="entry name" value="Tetratricopeptide repeat domain"/>
    <property type="match status" value="1"/>
</dbReference>
<dbReference type="AlphaFoldDB" id="A0A0K1EMI0"/>
<dbReference type="EMBL" id="CP012159">
    <property type="protein sequence ID" value="AKT41843.1"/>
    <property type="molecule type" value="Genomic_DNA"/>
</dbReference>
<keyword evidence="2" id="KW-0812">Transmembrane</keyword>
<dbReference type="KEGG" id="ccro:CMC5_060540"/>
<dbReference type="InterPro" id="IPR011990">
    <property type="entry name" value="TPR-like_helical_dom_sf"/>
</dbReference>
<evidence type="ECO:0000313" key="5">
    <source>
        <dbReference type="Proteomes" id="UP000067626"/>
    </source>
</evidence>
<proteinExistence type="predicted"/>
<evidence type="ECO:0000256" key="2">
    <source>
        <dbReference type="SAM" id="Phobius"/>
    </source>
</evidence>
<evidence type="ECO:0000256" key="1">
    <source>
        <dbReference type="SAM" id="MobiDB-lite"/>
    </source>
</evidence>
<evidence type="ECO:0008006" key="6">
    <source>
        <dbReference type="Google" id="ProtNLM"/>
    </source>
</evidence>
<dbReference type="RefSeq" id="WP_050433561.1">
    <property type="nucleotide sequence ID" value="NZ_CP012159.1"/>
</dbReference>
<evidence type="ECO:0000256" key="3">
    <source>
        <dbReference type="SAM" id="SignalP"/>
    </source>
</evidence>
<protein>
    <recommendedName>
        <fullName evidence="6">PEGA domain-containing protein</fullName>
    </recommendedName>
</protein>
<dbReference type="Proteomes" id="UP000067626">
    <property type="component" value="Chromosome"/>
</dbReference>
<dbReference type="STRING" id="52.CMC5_060540"/>
<feature type="transmembrane region" description="Helical" evidence="2">
    <location>
        <begin position="213"/>
        <end position="239"/>
    </location>
</feature>
<feature type="compositionally biased region" description="Pro residues" evidence="1">
    <location>
        <begin position="197"/>
        <end position="210"/>
    </location>
</feature>
<keyword evidence="2" id="KW-1133">Transmembrane helix</keyword>
<feature type="region of interest" description="Disordered" evidence="1">
    <location>
        <begin position="193"/>
        <end position="212"/>
    </location>
</feature>
<sequence length="313" mass="33297">MMVPRSLLFALSLAWLVSAPLSASAQVPFSEIQDVARAKAEEGLSLFAEGRWQEAYERFRIAEDLFHAPTLVLHMAHCQRELGRLLAARALYRKVAEEKPPEEAPDAFHRAHEIATEHLKELDERIPRISIDVPGQSSDALLVLLDGGPVVALHPADIELDPGRHRIHAAARGVEPLDMTLDVVERERRRVRLELKPIPPPPPPPPPPTPGSIVPGATVLGVGLAGLAVGAITGGLTLARMSEIREQCNGARCPDTIRGDADAIRPLAFASNVGFAVGGVGLAAGIVLLIVRPGGSPPTSSLVVGPHGVGGRF</sequence>
<reference evidence="4 5" key="1">
    <citation type="submission" date="2015-07" db="EMBL/GenBank/DDBJ databases">
        <title>Genome analysis of myxobacterium Chondromyces crocatus Cm c5 reveals a high potential for natural compound synthesis and the genetic basis for the loss of fruiting body formation.</title>
        <authorList>
            <person name="Zaburannyi N."/>
            <person name="Bunk B."/>
            <person name="Maier J."/>
            <person name="Overmann J."/>
            <person name="Mueller R."/>
        </authorList>
    </citation>
    <scope>NUCLEOTIDE SEQUENCE [LARGE SCALE GENOMIC DNA]</scope>
    <source>
        <strain evidence="4 5">Cm c5</strain>
    </source>
</reference>
<keyword evidence="2" id="KW-0472">Membrane</keyword>
<dbReference type="OrthoDB" id="5512457at2"/>
<name>A0A0K1EMI0_CHOCO</name>
<feature type="chain" id="PRO_5005459684" description="PEGA domain-containing protein" evidence="3">
    <location>
        <begin position="26"/>
        <end position="313"/>
    </location>
</feature>
<dbReference type="SUPFAM" id="SSF48452">
    <property type="entry name" value="TPR-like"/>
    <property type="match status" value="1"/>
</dbReference>